<comment type="caution">
    <text evidence="9">The sequence shown here is derived from an EMBL/GenBank/DDBJ whole genome shotgun (WGS) entry which is preliminary data.</text>
</comment>
<dbReference type="OrthoDB" id="5590282at2759"/>
<dbReference type="InterPro" id="IPR004367">
    <property type="entry name" value="Cyclin_C-dom"/>
</dbReference>
<reference evidence="9 10" key="1">
    <citation type="submission" date="2020-06" db="EMBL/GenBank/DDBJ databases">
        <title>Transcriptomic and genomic resources for Thalictrum thalictroides and T. hernandezii: Facilitating candidate gene discovery in an emerging model plant lineage.</title>
        <authorList>
            <person name="Arias T."/>
            <person name="Riano-Pachon D.M."/>
            <person name="Di Stilio V.S."/>
        </authorList>
    </citation>
    <scope>NUCLEOTIDE SEQUENCE [LARGE SCALE GENOMIC DNA]</scope>
    <source>
        <strain evidence="10">cv. WT478/WT964</strain>
        <tissue evidence="9">Leaves</tissue>
    </source>
</reference>
<dbReference type="Pfam" id="PF00134">
    <property type="entry name" value="Cyclin_N"/>
    <property type="match status" value="1"/>
</dbReference>
<dbReference type="Gene3D" id="1.10.472.10">
    <property type="entry name" value="Cyclin-like"/>
    <property type="match status" value="2"/>
</dbReference>
<evidence type="ECO:0000256" key="5">
    <source>
        <dbReference type="RuleBase" id="RU000383"/>
    </source>
</evidence>
<dbReference type="Pfam" id="PF02984">
    <property type="entry name" value="Cyclin_C"/>
    <property type="match status" value="1"/>
</dbReference>
<protein>
    <submittedName>
        <fullName evidence="9">Cyclin-d1-1</fullName>
    </submittedName>
</protein>
<keyword evidence="10" id="KW-1185">Reference proteome</keyword>
<dbReference type="InterPro" id="IPR036915">
    <property type="entry name" value="Cyclin-like_sf"/>
</dbReference>
<evidence type="ECO:0000256" key="4">
    <source>
        <dbReference type="ARBA" id="ARBA00023306"/>
    </source>
</evidence>
<dbReference type="PROSITE" id="PS00292">
    <property type="entry name" value="CYCLINS"/>
    <property type="match status" value="1"/>
</dbReference>
<evidence type="ECO:0000256" key="1">
    <source>
        <dbReference type="ARBA" id="ARBA00009065"/>
    </source>
</evidence>
<proteinExistence type="inferred from homology"/>
<evidence type="ECO:0000256" key="2">
    <source>
        <dbReference type="ARBA" id="ARBA00022618"/>
    </source>
</evidence>
<dbReference type="AlphaFoldDB" id="A0A7J6WTD5"/>
<accession>A0A7J6WTD5</accession>
<dbReference type="SMART" id="SM00385">
    <property type="entry name" value="CYCLIN"/>
    <property type="match status" value="1"/>
</dbReference>
<dbReference type="InterPro" id="IPR013763">
    <property type="entry name" value="Cyclin-like_dom"/>
</dbReference>
<evidence type="ECO:0000256" key="6">
    <source>
        <dbReference type="SAM" id="MobiDB-lite"/>
    </source>
</evidence>
<dbReference type="PANTHER" id="PTHR10177">
    <property type="entry name" value="CYCLINS"/>
    <property type="match status" value="1"/>
</dbReference>
<dbReference type="EMBL" id="JABWDY010010427">
    <property type="protein sequence ID" value="KAF5200671.1"/>
    <property type="molecule type" value="Genomic_DNA"/>
</dbReference>
<evidence type="ECO:0000256" key="3">
    <source>
        <dbReference type="ARBA" id="ARBA00023127"/>
    </source>
</evidence>
<evidence type="ECO:0000259" key="7">
    <source>
        <dbReference type="SMART" id="SM00385"/>
    </source>
</evidence>
<organism evidence="9 10">
    <name type="scientific">Thalictrum thalictroides</name>
    <name type="common">Rue-anemone</name>
    <name type="synonym">Anemone thalictroides</name>
    <dbReference type="NCBI Taxonomy" id="46969"/>
    <lineage>
        <taxon>Eukaryota</taxon>
        <taxon>Viridiplantae</taxon>
        <taxon>Streptophyta</taxon>
        <taxon>Embryophyta</taxon>
        <taxon>Tracheophyta</taxon>
        <taxon>Spermatophyta</taxon>
        <taxon>Magnoliopsida</taxon>
        <taxon>Ranunculales</taxon>
        <taxon>Ranunculaceae</taxon>
        <taxon>Thalictroideae</taxon>
        <taxon>Thalictrum</taxon>
    </lineage>
</organism>
<evidence type="ECO:0000313" key="10">
    <source>
        <dbReference type="Proteomes" id="UP000554482"/>
    </source>
</evidence>
<dbReference type="InterPro" id="IPR006671">
    <property type="entry name" value="Cyclin_N"/>
</dbReference>
<feature type="region of interest" description="Disordered" evidence="6">
    <location>
        <begin position="285"/>
        <end position="322"/>
    </location>
</feature>
<sequence>MSSSYSDCFSDLICDEDVDVLTKESPEYFQEFEFPDEIEESIARFVEGEGDYVPRFDYPSRFESHLLDASARQQSVAWILKVQAFYRFQPLTAYLSVNYMDRFLASHGLPDAKGWPLQLLSIACLSLAAKMEEPLVPSLVDLQVEGTKFIFEPRTICRMELLVLTALDWRLRSITPFTFIDYFASKIDSSGSCIGFLISRATEVILNTIRGINFLDYSPSSVAVASIIHAAKELPNLSIVTPGNAVAWCQGLSKDRIMECSQLMQEVVVGQKLRKPPKVKVLPQHRVMTHTDFDSGDSSSSSSSFSSKRRKLNNYNSDNDNL</sequence>
<feature type="domain" description="Cyclin C-terminal" evidence="8">
    <location>
        <begin position="174"/>
        <end position="293"/>
    </location>
</feature>
<keyword evidence="2" id="KW-0132">Cell division</keyword>
<dbReference type="SMART" id="SM01332">
    <property type="entry name" value="Cyclin_C"/>
    <property type="match status" value="1"/>
</dbReference>
<comment type="similarity">
    <text evidence="1">Belongs to the cyclin family. Cyclin D subfamily.</text>
</comment>
<name>A0A7J6WTD5_THATH</name>
<dbReference type="FunFam" id="1.10.472.10:FF:000034">
    <property type="entry name" value="D2/4-type cyclin"/>
    <property type="match status" value="1"/>
</dbReference>
<feature type="compositionally biased region" description="Low complexity" evidence="6">
    <location>
        <begin position="296"/>
        <end position="306"/>
    </location>
</feature>
<dbReference type="GO" id="GO:0051301">
    <property type="term" value="P:cell division"/>
    <property type="evidence" value="ECO:0007669"/>
    <property type="project" value="UniProtKB-KW"/>
</dbReference>
<evidence type="ECO:0000313" key="9">
    <source>
        <dbReference type="EMBL" id="KAF5200671.1"/>
    </source>
</evidence>
<dbReference type="InterPro" id="IPR048258">
    <property type="entry name" value="Cyclins_cyclin-box"/>
</dbReference>
<dbReference type="CDD" id="cd20544">
    <property type="entry name" value="CYCLIN_AtCycD-like_rpt2"/>
    <property type="match status" value="1"/>
</dbReference>
<feature type="compositionally biased region" description="Polar residues" evidence="6">
    <location>
        <begin position="313"/>
        <end position="322"/>
    </location>
</feature>
<evidence type="ECO:0000259" key="8">
    <source>
        <dbReference type="SMART" id="SM01332"/>
    </source>
</evidence>
<gene>
    <name evidence="9" type="ORF">FRX31_009743</name>
</gene>
<dbReference type="Proteomes" id="UP000554482">
    <property type="component" value="Unassembled WGS sequence"/>
</dbReference>
<dbReference type="CDD" id="cd20543">
    <property type="entry name" value="CYCLIN_AtCycD-like_rpt1"/>
    <property type="match status" value="1"/>
</dbReference>
<keyword evidence="3 5" id="KW-0195">Cyclin</keyword>
<dbReference type="SUPFAM" id="SSF47954">
    <property type="entry name" value="Cyclin-like"/>
    <property type="match status" value="2"/>
</dbReference>
<dbReference type="FunFam" id="1.10.472.10:FF:000040">
    <property type="entry name" value="D6-type cyclin"/>
    <property type="match status" value="1"/>
</dbReference>
<keyword evidence="4" id="KW-0131">Cell cycle</keyword>
<feature type="domain" description="Cyclin-like" evidence="7">
    <location>
        <begin position="77"/>
        <end position="165"/>
    </location>
</feature>
<dbReference type="InterPro" id="IPR039361">
    <property type="entry name" value="Cyclin"/>
</dbReference>